<comment type="caution">
    <text evidence="1">The sequence shown here is derived from an EMBL/GenBank/DDBJ whole genome shotgun (WGS) entry which is preliminary data.</text>
</comment>
<name>A0A8T2NJN2_9TELE</name>
<gene>
    <name evidence="1" type="ORF">JZ751_027514</name>
</gene>
<sequence>MIPVDLTNELNRLSSLTRLSQLLPHQMKRQIQFWQGWAGHNVGSPYLWDHTSNLMFHLLDWNGMRIWECRVQNPILTLGKAPSWHTPPVPRPGPRSLCRQTPAGFHLWSEHGQSSASGTVGGMGGSSLASFLSLLCVEIFPAPKPVATHISIILLPLGWIRVRARSAKFKSDCRSQTCLIWLMPASRTRSAGQLVLGTDYPSAAPSPCVTLGFESDL</sequence>
<dbReference type="Proteomes" id="UP000824540">
    <property type="component" value="Unassembled WGS sequence"/>
</dbReference>
<accession>A0A8T2NJN2</accession>
<organism evidence="1 2">
    <name type="scientific">Albula glossodonta</name>
    <name type="common">roundjaw bonefish</name>
    <dbReference type="NCBI Taxonomy" id="121402"/>
    <lineage>
        <taxon>Eukaryota</taxon>
        <taxon>Metazoa</taxon>
        <taxon>Chordata</taxon>
        <taxon>Craniata</taxon>
        <taxon>Vertebrata</taxon>
        <taxon>Euteleostomi</taxon>
        <taxon>Actinopterygii</taxon>
        <taxon>Neopterygii</taxon>
        <taxon>Teleostei</taxon>
        <taxon>Albuliformes</taxon>
        <taxon>Albulidae</taxon>
        <taxon>Albula</taxon>
    </lineage>
</organism>
<evidence type="ECO:0000313" key="1">
    <source>
        <dbReference type="EMBL" id="KAG9337862.1"/>
    </source>
</evidence>
<protein>
    <submittedName>
        <fullName evidence="1">Uncharacterized protein</fullName>
    </submittedName>
</protein>
<dbReference type="AlphaFoldDB" id="A0A8T2NJN2"/>
<keyword evidence="2" id="KW-1185">Reference proteome</keyword>
<dbReference type="EMBL" id="JAFBMS010000079">
    <property type="protein sequence ID" value="KAG9337862.1"/>
    <property type="molecule type" value="Genomic_DNA"/>
</dbReference>
<proteinExistence type="predicted"/>
<evidence type="ECO:0000313" key="2">
    <source>
        <dbReference type="Proteomes" id="UP000824540"/>
    </source>
</evidence>
<reference evidence="1" key="1">
    <citation type="thesis" date="2021" institute="BYU ScholarsArchive" country="Provo, UT, USA">
        <title>Applications of and Algorithms for Genome Assembly and Genomic Analyses with an Emphasis on Marine Teleosts.</title>
        <authorList>
            <person name="Pickett B.D."/>
        </authorList>
    </citation>
    <scope>NUCLEOTIDE SEQUENCE</scope>
    <source>
        <strain evidence="1">HI-2016</strain>
    </source>
</reference>